<dbReference type="AlphaFoldDB" id="A0A7G1KU67"/>
<proteinExistence type="predicted"/>
<dbReference type="EMBL" id="AP023396">
    <property type="protein sequence ID" value="BCK58632.1"/>
    <property type="molecule type" value="Genomic_DNA"/>
</dbReference>
<protein>
    <submittedName>
        <fullName evidence="1">Uncharacterized protein</fullName>
    </submittedName>
</protein>
<dbReference type="KEGG" id="nwl:NWFMUON74_64040"/>
<reference evidence="1 2" key="1">
    <citation type="submission" date="2020-08" db="EMBL/GenBank/DDBJ databases">
        <title>Genome Sequencing of Nocardia wallacei strain FMUON74 and assembly.</title>
        <authorList>
            <person name="Toyokawa M."/>
            <person name="Uesaka K."/>
        </authorList>
    </citation>
    <scope>NUCLEOTIDE SEQUENCE [LARGE SCALE GENOMIC DNA]</scope>
    <source>
        <strain evidence="1 2">FMUON74</strain>
    </source>
</reference>
<keyword evidence="2" id="KW-1185">Reference proteome</keyword>
<name>A0A7G1KU67_9NOCA</name>
<accession>A0A7G1KU67</accession>
<evidence type="ECO:0000313" key="2">
    <source>
        <dbReference type="Proteomes" id="UP000516173"/>
    </source>
</evidence>
<evidence type="ECO:0000313" key="1">
    <source>
        <dbReference type="EMBL" id="BCK58632.1"/>
    </source>
</evidence>
<organism evidence="1 2">
    <name type="scientific">Nocardia wallacei</name>
    <dbReference type="NCBI Taxonomy" id="480035"/>
    <lineage>
        <taxon>Bacteria</taxon>
        <taxon>Bacillati</taxon>
        <taxon>Actinomycetota</taxon>
        <taxon>Actinomycetes</taxon>
        <taxon>Mycobacteriales</taxon>
        <taxon>Nocardiaceae</taxon>
        <taxon>Nocardia</taxon>
    </lineage>
</organism>
<gene>
    <name evidence="1" type="ORF">NWFMUON74_64040</name>
</gene>
<sequence>MNGSRTTEADGWVAEWRLHGSCIRMLSVRKRSGVETLLACSLAHAPDLVEVRERFPGLAALWDEVHNHFWSTYRPPAEGVAATSGRQAR</sequence>
<dbReference type="Proteomes" id="UP000516173">
    <property type="component" value="Chromosome"/>
</dbReference>